<comment type="caution">
    <text evidence="2">The sequence shown here is derived from an EMBL/GenBank/DDBJ whole genome shotgun (WGS) entry which is preliminary data.</text>
</comment>
<gene>
    <name evidence="2" type="ORF">MTE01_32860</name>
</gene>
<dbReference type="AlphaFoldDB" id="A0A4Y3QQ75"/>
<dbReference type="SUPFAM" id="SSF53474">
    <property type="entry name" value="alpha/beta-Hydrolases"/>
    <property type="match status" value="1"/>
</dbReference>
<keyword evidence="2" id="KW-0378">Hydrolase</keyword>
<dbReference type="EMBL" id="BJML01000017">
    <property type="protein sequence ID" value="GEB47341.1"/>
    <property type="molecule type" value="Genomic_DNA"/>
</dbReference>
<dbReference type="Gene3D" id="3.40.50.1820">
    <property type="entry name" value="alpha/beta hydrolase"/>
    <property type="match status" value="1"/>
</dbReference>
<dbReference type="PANTHER" id="PTHR43798:SF6">
    <property type="entry name" value="HYDROLASE, PUTATIVE (AFU_ORTHOLOGUE AFUA_4G13070)-RELATED"/>
    <property type="match status" value="1"/>
</dbReference>
<sequence>MIAREIGSGRPLVALHGFGVDHRIMLPLAEWIGDAPWRLVLLDLPWAESAARGATVSSTREVAHGVLAEIDDHLGDEPFAVIGNSYGAMLARHVAHERRPRVRGLATLAGVFRPAHHERSVPERTVVHVESPVLDAAGDAREAFEEISVIQDAASFAAFQRYVLPGLRGADTTVMDRIAADYAIDGVPEERYPEPFTAPTLHVFGRQDDVVGYEDGLALREHYPRGSFVVLDGAGHNVHLEQPDVTGALFREWLARMDR</sequence>
<dbReference type="GeneID" id="57145955"/>
<reference evidence="2 3" key="1">
    <citation type="submission" date="2019-06" db="EMBL/GenBank/DDBJ databases">
        <title>Whole genome shotgun sequence of Microbacterium testaceum NBRC 12675.</title>
        <authorList>
            <person name="Hosoyama A."/>
            <person name="Uohara A."/>
            <person name="Ohji S."/>
            <person name="Ichikawa N."/>
        </authorList>
    </citation>
    <scope>NUCLEOTIDE SEQUENCE [LARGE SCALE GENOMIC DNA]</scope>
    <source>
        <strain evidence="2 3">NBRC 12675</strain>
    </source>
</reference>
<dbReference type="Proteomes" id="UP000319525">
    <property type="component" value="Unassembled WGS sequence"/>
</dbReference>
<dbReference type="PANTHER" id="PTHR43798">
    <property type="entry name" value="MONOACYLGLYCEROL LIPASE"/>
    <property type="match status" value="1"/>
</dbReference>
<dbReference type="InterPro" id="IPR029058">
    <property type="entry name" value="AB_hydrolase_fold"/>
</dbReference>
<dbReference type="InterPro" id="IPR000073">
    <property type="entry name" value="AB_hydrolase_1"/>
</dbReference>
<evidence type="ECO:0000259" key="1">
    <source>
        <dbReference type="Pfam" id="PF00561"/>
    </source>
</evidence>
<accession>A0A4Y3QQ75</accession>
<dbReference type="RefSeq" id="WP_141378394.1">
    <property type="nucleotide sequence ID" value="NZ_BJML01000017.1"/>
</dbReference>
<proteinExistence type="predicted"/>
<evidence type="ECO:0000313" key="2">
    <source>
        <dbReference type="EMBL" id="GEB47341.1"/>
    </source>
</evidence>
<organism evidence="2 3">
    <name type="scientific">Microbacterium testaceum</name>
    <name type="common">Aureobacterium testaceum</name>
    <name type="synonym">Brevibacterium testaceum</name>
    <dbReference type="NCBI Taxonomy" id="2033"/>
    <lineage>
        <taxon>Bacteria</taxon>
        <taxon>Bacillati</taxon>
        <taxon>Actinomycetota</taxon>
        <taxon>Actinomycetes</taxon>
        <taxon>Micrococcales</taxon>
        <taxon>Microbacteriaceae</taxon>
        <taxon>Microbacterium</taxon>
    </lineage>
</organism>
<feature type="domain" description="AB hydrolase-1" evidence="1">
    <location>
        <begin position="11"/>
        <end position="243"/>
    </location>
</feature>
<dbReference type="Pfam" id="PF00561">
    <property type="entry name" value="Abhydrolase_1"/>
    <property type="match status" value="1"/>
</dbReference>
<dbReference type="OrthoDB" id="27092at2"/>
<evidence type="ECO:0000313" key="3">
    <source>
        <dbReference type="Proteomes" id="UP000319525"/>
    </source>
</evidence>
<dbReference type="GO" id="GO:0016787">
    <property type="term" value="F:hydrolase activity"/>
    <property type="evidence" value="ECO:0007669"/>
    <property type="project" value="UniProtKB-KW"/>
</dbReference>
<protein>
    <submittedName>
        <fullName evidence="2">Hydrolase</fullName>
    </submittedName>
</protein>
<dbReference type="InterPro" id="IPR050266">
    <property type="entry name" value="AB_hydrolase_sf"/>
</dbReference>
<name>A0A4Y3QQ75_MICTE</name>